<dbReference type="Gene3D" id="1.20.5.1930">
    <property type="match status" value="1"/>
</dbReference>
<feature type="domain" description="Signal transduction histidine kinase subgroup 3 dimerisation and phosphoacceptor" evidence="10">
    <location>
        <begin position="204"/>
        <end position="274"/>
    </location>
</feature>
<dbReference type="PANTHER" id="PTHR24421:SF10">
    <property type="entry name" value="NITRATE_NITRITE SENSOR PROTEIN NARQ"/>
    <property type="match status" value="1"/>
</dbReference>
<evidence type="ECO:0000256" key="1">
    <source>
        <dbReference type="ARBA" id="ARBA00000085"/>
    </source>
</evidence>
<comment type="caution">
    <text evidence="11">The sequence shown here is derived from an EMBL/GenBank/DDBJ whole genome shotgun (WGS) entry which is preliminary data.</text>
</comment>
<feature type="transmembrane region" description="Helical" evidence="9">
    <location>
        <begin position="151"/>
        <end position="171"/>
    </location>
</feature>
<gene>
    <name evidence="11" type="ORF">M2152_002034</name>
</gene>
<dbReference type="GO" id="GO:0016301">
    <property type="term" value="F:kinase activity"/>
    <property type="evidence" value="ECO:0007669"/>
    <property type="project" value="UniProtKB-KW"/>
</dbReference>
<keyword evidence="7" id="KW-0067">ATP-binding</keyword>
<evidence type="ECO:0000256" key="5">
    <source>
        <dbReference type="ARBA" id="ARBA00022741"/>
    </source>
</evidence>
<keyword evidence="5" id="KW-0547">Nucleotide-binding</keyword>
<dbReference type="Gene3D" id="3.30.565.10">
    <property type="entry name" value="Histidine kinase-like ATPase, C-terminal domain"/>
    <property type="match status" value="1"/>
</dbReference>
<evidence type="ECO:0000256" key="8">
    <source>
        <dbReference type="ARBA" id="ARBA00023012"/>
    </source>
</evidence>
<evidence type="ECO:0000256" key="2">
    <source>
        <dbReference type="ARBA" id="ARBA00012438"/>
    </source>
</evidence>
<dbReference type="PANTHER" id="PTHR24421">
    <property type="entry name" value="NITRATE/NITRITE SENSOR PROTEIN NARX-RELATED"/>
    <property type="match status" value="1"/>
</dbReference>
<feature type="transmembrane region" description="Helical" evidence="9">
    <location>
        <begin position="127"/>
        <end position="145"/>
    </location>
</feature>
<dbReference type="CDD" id="cd16917">
    <property type="entry name" value="HATPase_UhpB-NarQ-NarX-like"/>
    <property type="match status" value="1"/>
</dbReference>
<proteinExistence type="predicted"/>
<feature type="transmembrane region" description="Helical" evidence="9">
    <location>
        <begin position="37"/>
        <end position="55"/>
    </location>
</feature>
<keyword evidence="9" id="KW-0812">Transmembrane</keyword>
<dbReference type="InterPro" id="IPR036890">
    <property type="entry name" value="HATPase_C_sf"/>
</dbReference>
<dbReference type="Pfam" id="PF07730">
    <property type="entry name" value="HisKA_3"/>
    <property type="match status" value="1"/>
</dbReference>
<dbReference type="EMBL" id="JARXVQ010000001">
    <property type="protein sequence ID" value="MDH6181852.1"/>
    <property type="molecule type" value="Genomic_DNA"/>
</dbReference>
<keyword evidence="3" id="KW-0597">Phosphoprotein</keyword>
<keyword evidence="9" id="KW-1133">Transmembrane helix</keyword>
<keyword evidence="12" id="KW-1185">Reference proteome</keyword>
<dbReference type="SUPFAM" id="SSF55874">
    <property type="entry name" value="ATPase domain of HSP90 chaperone/DNA topoisomerase II/histidine kinase"/>
    <property type="match status" value="1"/>
</dbReference>
<dbReference type="EC" id="2.7.13.3" evidence="2"/>
<keyword evidence="8" id="KW-0902">Two-component regulatory system</keyword>
<keyword evidence="9" id="KW-0472">Membrane</keyword>
<organism evidence="11 12">
    <name type="scientific">Antiquaquibacter oligotrophicus</name>
    <dbReference type="NCBI Taxonomy" id="2880260"/>
    <lineage>
        <taxon>Bacteria</taxon>
        <taxon>Bacillati</taxon>
        <taxon>Actinomycetota</taxon>
        <taxon>Actinomycetes</taxon>
        <taxon>Micrococcales</taxon>
        <taxon>Microbacteriaceae</taxon>
        <taxon>Antiquaquibacter</taxon>
    </lineage>
</organism>
<evidence type="ECO:0000313" key="11">
    <source>
        <dbReference type="EMBL" id="MDH6181852.1"/>
    </source>
</evidence>
<name>A0ABT6KPC3_9MICO</name>
<evidence type="ECO:0000256" key="9">
    <source>
        <dbReference type="SAM" id="Phobius"/>
    </source>
</evidence>
<dbReference type="RefSeq" id="WP_322134152.1">
    <property type="nucleotide sequence ID" value="NZ_CP085036.1"/>
</dbReference>
<dbReference type="InterPro" id="IPR011712">
    <property type="entry name" value="Sig_transdc_His_kin_sub3_dim/P"/>
</dbReference>
<keyword evidence="6 11" id="KW-0418">Kinase</keyword>
<dbReference type="InterPro" id="IPR050482">
    <property type="entry name" value="Sensor_HK_TwoCompSys"/>
</dbReference>
<feature type="transmembrane region" description="Helical" evidence="9">
    <location>
        <begin position="67"/>
        <end position="84"/>
    </location>
</feature>
<sequence length="409" mass="44015">MTGGATPTGGAGLTGGTAQVGVLRRFSPAAGRTRGEWAWDIAIVSVSLLGVLLGYQPEFYPAIPSWWWPIDVALGLVATALLWWSRRFPVAVAVLMIVPGSLAISAGVPAVVVIARLALLARPRWSVLVTVITIACALPYHALAPVPGMDWLAWIIVIPLLYTLALCIGLLGRARRQVIVGLREAAARDRERYEERLSSTRRDERERIAREMHDVLAHRMSLLSMHAGALEYRATANGALAPHELTEAAGVIRENARAAVEDLRDLLGLLRSDDELGTGAPQPTLDDLPTLVAEAESSGQSVRFTSSLGPDVRPGTQRTVYRIVQEALTNARKHAPHSPVTVSVDRLGDRVEIRATNPLPPGITLHELPEHGNGLIGIEERVRIDGGEFEATVRGGRFELVATVPVGAA</sequence>
<dbReference type="Proteomes" id="UP001160142">
    <property type="component" value="Unassembled WGS sequence"/>
</dbReference>
<feature type="transmembrane region" description="Helical" evidence="9">
    <location>
        <begin position="90"/>
        <end position="115"/>
    </location>
</feature>
<evidence type="ECO:0000313" key="12">
    <source>
        <dbReference type="Proteomes" id="UP001160142"/>
    </source>
</evidence>
<evidence type="ECO:0000256" key="3">
    <source>
        <dbReference type="ARBA" id="ARBA00022553"/>
    </source>
</evidence>
<evidence type="ECO:0000256" key="4">
    <source>
        <dbReference type="ARBA" id="ARBA00022679"/>
    </source>
</evidence>
<evidence type="ECO:0000256" key="7">
    <source>
        <dbReference type="ARBA" id="ARBA00022840"/>
    </source>
</evidence>
<evidence type="ECO:0000259" key="10">
    <source>
        <dbReference type="Pfam" id="PF07730"/>
    </source>
</evidence>
<evidence type="ECO:0000256" key="6">
    <source>
        <dbReference type="ARBA" id="ARBA00022777"/>
    </source>
</evidence>
<comment type="catalytic activity">
    <reaction evidence="1">
        <text>ATP + protein L-histidine = ADP + protein N-phospho-L-histidine.</text>
        <dbReference type="EC" id="2.7.13.3"/>
    </reaction>
</comment>
<protein>
    <recommendedName>
        <fullName evidence="2">histidine kinase</fullName>
        <ecNumber evidence="2">2.7.13.3</ecNumber>
    </recommendedName>
</protein>
<accession>A0ABT6KPC3</accession>
<keyword evidence="4" id="KW-0808">Transferase</keyword>
<reference evidence="11 12" key="1">
    <citation type="submission" date="2023-04" db="EMBL/GenBank/DDBJ databases">
        <title>Genome Encyclopedia of Bacteria and Archaea VI: Functional Genomics of Type Strains.</title>
        <authorList>
            <person name="Whitman W."/>
        </authorList>
    </citation>
    <scope>NUCLEOTIDE SEQUENCE [LARGE SCALE GENOMIC DNA]</scope>
    <source>
        <strain evidence="11 12">SG_E_30_P1</strain>
    </source>
</reference>